<evidence type="ECO:0000313" key="2">
    <source>
        <dbReference type="EMBL" id="TYS48439.1"/>
    </source>
</evidence>
<dbReference type="InterPro" id="IPR051540">
    <property type="entry name" value="S-2-haloacid_dehalogenase"/>
</dbReference>
<organism evidence="2 3">
    <name type="scientific">Bacillus infantis</name>
    <dbReference type="NCBI Taxonomy" id="324767"/>
    <lineage>
        <taxon>Bacteria</taxon>
        <taxon>Bacillati</taxon>
        <taxon>Bacillota</taxon>
        <taxon>Bacilli</taxon>
        <taxon>Bacillales</taxon>
        <taxon>Bacillaceae</taxon>
        <taxon>Bacillus</taxon>
    </lineage>
</organism>
<dbReference type="GO" id="GO:0016787">
    <property type="term" value="F:hydrolase activity"/>
    <property type="evidence" value="ECO:0007669"/>
    <property type="project" value="UniProtKB-KW"/>
</dbReference>
<comment type="caution">
    <text evidence="2">The sequence shown here is derived from an EMBL/GenBank/DDBJ whole genome shotgun (WGS) entry which is preliminary data.</text>
</comment>
<dbReference type="AlphaFoldDB" id="A0A5D4RCS3"/>
<dbReference type="EMBL" id="VTER01000005">
    <property type="protein sequence ID" value="TYS48439.1"/>
    <property type="molecule type" value="Genomic_DNA"/>
</dbReference>
<dbReference type="PANTHER" id="PTHR43316:SF3">
    <property type="entry name" value="HALOACID DEHALOGENASE, TYPE II (AFU_ORTHOLOGUE AFUA_2G07750)-RELATED"/>
    <property type="match status" value="1"/>
</dbReference>
<dbReference type="PANTHER" id="PTHR43316">
    <property type="entry name" value="HYDROLASE, HALOACID DELAHOGENASE-RELATED"/>
    <property type="match status" value="1"/>
</dbReference>
<accession>A0A5D4RCS3</accession>
<reference evidence="2 3" key="1">
    <citation type="submission" date="2019-08" db="EMBL/GenBank/DDBJ databases">
        <title>Bacillus genomes from the desert of Cuatro Cienegas, Coahuila.</title>
        <authorList>
            <person name="Olmedo-Alvarez G."/>
        </authorList>
    </citation>
    <scope>NUCLEOTIDE SEQUENCE [LARGE SCALE GENOMIC DNA]</scope>
    <source>
        <strain evidence="2 3">CH446_14T</strain>
    </source>
</reference>
<proteinExistence type="predicted"/>
<name>A0A5D4RCS3_9BACI</name>
<protein>
    <submittedName>
        <fullName evidence="2">HAD family hydrolase</fullName>
    </submittedName>
</protein>
<sequence length="290" mass="32387">MQSFSPAFIKKGECRMTWHKDIKVAIFDLDGTLYQDYAFLGRYVSHMLGSRLQGQELQAAIDEAYMILEGRHPVKFGYLSCHDGKRAYSHEGLVPTGCFGWDGKEGVLNQEEMDGLFYIGDPWGIAAILAKRHGVHAEEQLNAFETVRKEMLAGPHQIEVFPGLIEAVGKMGARRKIFMTNTPSPSAEEFVSFLGLENLFDTYIVDAQKPEGIRGVMKKLGEEGYQPHEILSVGDNPFNDLYPVKQLGGRTCLISRYEHAGSDEWDHSVKTIDELAGFLRLLEAVPSGAI</sequence>
<gene>
    <name evidence="2" type="ORF">FZD51_09905</name>
</gene>
<dbReference type="InterPro" id="IPR023214">
    <property type="entry name" value="HAD_sf"/>
</dbReference>
<dbReference type="Pfam" id="PF00702">
    <property type="entry name" value="Hydrolase"/>
    <property type="match status" value="1"/>
</dbReference>
<keyword evidence="1 2" id="KW-0378">Hydrolase</keyword>
<dbReference type="Gene3D" id="3.40.50.1000">
    <property type="entry name" value="HAD superfamily/HAD-like"/>
    <property type="match status" value="1"/>
</dbReference>
<evidence type="ECO:0000313" key="3">
    <source>
        <dbReference type="Proteomes" id="UP000322139"/>
    </source>
</evidence>
<dbReference type="SUPFAM" id="SSF56784">
    <property type="entry name" value="HAD-like"/>
    <property type="match status" value="1"/>
</dbReference>
<dbReference type="InterPro" id="IPR036412">
    <property type="entry name" value="HAD-like_sf"/>
</dbReference>
<evidence type="ECO:0000256" key="1">
    <source>
        <dbReference type="ARBA" id="ARBA00022801"/>
    </source>
</evidence>
<dbReference type="Proteomes" id="UP000322139">
    <property type="component" value="Unassembled WGS sequence"/>
</dbReference>